<organism evidence="2 3">
    <name type="scientific">Endocarpon pusillum</name>
    <dbReference type="NCBI Taxonomy" id="364733"/>
    <lineage>
        <taxon>Eukaryota</taxon>
        <taxon>Fungi</taxon>
        <taxon>Dikarya</taxon>
        <taxon>Ascomycota</taxon>
        <taxon>Pezizomycotina</taxon>
        <taxon>Eurotiomycetes</taxon>
        <taxon>Chaetothyriomycetidae</taxon>
        <taxon>Verrucariales</taxon>
        <taxon>Verrucariaceae</taxon>
        <taxon>Endocarpon</taxon>
    </lineage>
</organism>
<reference evidence="2" key="1">
    <citation type="submission" date="2020-02" db="EMBL/GenBank/DDBJ databases">
        <authorList>
            <person name="Palmer J.M."/>
        </authorList>
    </citation>
    <scope>NUCLEOTIDE SEQUENCE</scope>
    <source>
        <strain evidence="2">EPUS1.4</strain>
        <tissue evidence="2">Thallus</tissue>
    </source>
</reference>
<feature type="transmembrane region" description="Helical" evidence="1">
    <location>
        <begin position="183"/>
        <end position="202"/>
    </location>
</feature>
<feature type="transmembrane region" description="Helical" evidence="1">
    <location>
        <begin position="319"/>
        <end position="340"/>
    </location>
</feature>
<evidence type="ECO:0000256" key="1">
    <source>
        <dbReference type="SAM" id="Phobius"/>
    </source>
</evidence>
<dbReference type="Proteomes" id="UP000606974">
    <property type="component" value="Unassembled WGS sequence"/>
</dbReference>
<keyword evidence="1" id="KW-0812">Transmembrane</keyword>
<gene>
    <name evidence="2" type="ORF">GJ744_007394</name>
</gene>
<comment type="caution">
    <text evidence="2">The sequence shown here is derived from an EMBL/GenBank/DDBJ whole genome shotgun (WGS) entry which is preliminary data.</text>
</comment>
<proteinExistence type="predicted"/>
<dbReference type="AlphaFoldDB" id="A0A8H7AIT6"/>
<keyword evidence="3" id="KW-1185">Reference proteome</keyword>
<evidence type="ECO:0000313" key="3">
    <source>
        <dbReference type="Proteomes" id="UP000606974"/>
    </source>
</evidence>
<protein>
    <submittedName>
        <fullName evidence="2">Uncharacterized protein</fullName>
    </submittedName>
</protein>
<accession>A0A8H7AIT6</accession>
<keyword evidence="1" id="KW-0472">Membrane</keyword>
<feature type="transmembrane region" description="Helical" evidence="1">
    <location>
        <begin position="290"/>
        <end position="313"/>
    </location>
</feature>
<keyword evidence="1" id="KW-1133">Transmembrane helix</keyword>
<dbReference type="OrthoDB" id="5382699at2759"/>
<dbReference type="EMBL" id="JAACFV010000036">
    <property type="protein sequence ID" value="KAF7509883.1"/>
    <property type="molecule type" value="Genomic_DNA"/>
</dbReference>
<feature type="transmembrane region" description="Helical" evidence="1">
    <location>
        <begin position="148"/>
        <end position="168"/>
    </location>
</feature>
<sequence length="439" mass="48701">MNRGICVRSNDVDKICYQTLEASLKHLGQLRLAEYTGAASVLALLPTIGALFGAPTTEIWRLLTIVPLGVVLQWHSPLGGAILPVHVEDYEDDTETDKRAIIKNARFHAKRPRKTGDTAKETYPKQQVHEIMARIRQAESKRLAKGHLWLGLLAMIILFVGAQAAMIIVEQGGVLPWWCISRWWMHLWYLLVTSTAIAENWAQLPFKENWKLFVSDIPYDISVRDGEDALSKFGKEDITGHQVLHQLASLRAGAVTFHGSNQFTRPRNVVLVIVSVTNQGRNRVRQLLRLLCKCTSIATFVTGTALFASVQLLALPMAVMTLTLILAAGVFGRAIIGWIVSGVDRTEPLIHLIADTTQEAQKIIAQILSLGDGGGQDTNGNEVRNIQVELAGHIFISQRRVASRSPWYRRTFGVLAEPFDLRKLGVPQNTSPMSEITAV</sequence>
<name>A0A8H7AIT6_9EURO</name>
<evidence type="ECO:0000313" key="2">
    <source>
        <dbReference type="EMBL" id="KAF7509883.1"/>
    </source>
</evidence>